<proteinExistence type="predicted"/>
<dbReference type="EMBL" id="CVQH01021107">
    <property type="protein sequence ID" value="CRK29335.1"/>
    <property type="molecule type" value="Genomic_DNA"/>
</dbReference>
<dbReference type="PANTHER" id="PTHR46140">
    <property type="entry name" value="VACUOLAR TRANSPORTER CHAPERONE 1-RELATED"/>
    <property type="match status" value="1"/>
</dbReference>
<dbReference type="GO" id="GO:0007034">
    <property type="term" value="P:vacuolar transport"/>
    <property type="evidence" value="ECO:0007669"/>
    <property type="project" value="TreeGrafter"/>
</dbReference>
<feature type="domain" description="SPX" evidence="6">
    <location>
        <begin position="1"/>
        <end position="161"/>
    </location>
</feature>
<dbReference type="InterPro" id="IPR004331">
    <property type="entry name" value="SPX_dom"/>
</dbReference>
<evidence type="ECO:0000256" key="4">
    <source>
        <dbReference type="ARBA" id="ARBA00022989"/>
    </source>
</evidence>
<dbReference type="GO" id="GO:0000329">
    <property type="term" value="C:fungal-type vacuole membrane"/>
    <property type="evidence" value="ECO:0007669"/>
    <property type="project" value="TreeGrafter"/>
</dbReference>
<dbReference type="GO" id="GO:0016237">
    <property type="term" value="P:microautophagy"/>
    <property type="evidence" value="ECO:0007669"/>
    <property type="project" value="TreeGrafter"/>
</dbReference>
<keyword evidence="8" id="KW-1185">Reference proteome</keyword>
<accession>A0A0G4M5Y0</accession>
<evidence type="ECO:0000256" key="5">
    <source>
        <dbReference type="ARBA" id="ARBA00023136"/>
    </source>
</evidence>
<dbReference type="GO" id="GO:0033254">
    <property type="term" value="C:vacuolar transporter chaperone complex"/>
    <property type="evidence" value="ECO:0007669"/>
    <property type="project" value="TreeGrafter"/>
</dbReference>
<dbReference type="PANTHER" id="PTHR46140:SF1">
    <property type="entry name" value="VACUOLAR TRANSPORTER CHAPERONE COMPLEX SUBUNIT 4-RELATED"/>
    <property type="match status" value="1"/>
</dbReference>
<keyword evidence="5" id="KW-0472">Membrane</keyword>
<dbReference type="AlphaFoldDB" id="A0A0G4M5Y0"/>
<evidence type="ECO:0000313" key="7">
    <source>
        <dbReference type="EMBL" id="CRK29335.1"/>
    </source>
</evidence>
<name>A0A0G4M5Y0_VERLO</name>
<dbReference type="InterPro" id="IPR051572">
    <property type="entry name" value="VTC_Complex_Subunit"/>
</dbReference>
<dbReference type="InterPro" id="IPR042267">
    <property type="entry name" value="VTC_sf"/>
</dbReference>
<dbReference type="CDD" id="cd14480">
    <property type="entry name" value="SPX_VTC2_like"/>
    <property type="match status" value="1"/>
</dbReference>
<organism evidence="7 8">
    <name type="scientific">Verticillium longisporum</name>
    <name type="common">Verticillium dahliae var. longisporum</name>
    <dbReference type="NCBI Taxonomy" id="100787"/>
    <lineage>
        <taxon>Eukaryota</taxon>
        <taxon>Fungi</taxon>
        <taxon>Dikarya</taxon>
        <taxon>Ascomycota</taxon>
        <taxon>Pezizomycotina</taxon>
        <taxon>Sordariomycetes</taxon>
        <taxon>Hypocreomycetidae</taxon>
        <taxon>Glomerellales</taxon>
        <taxon>Plectosphaerellaceae</taxon>
        <taxon>Verticillium</taxon>
    </lineage>
</organism>
<evidence type="ECO:0000256" key="2">
    <source>
        <dbReference type="ARBA" id="ARBA00022554"/>
    </source>
</evidence>
<dbReference type="Gene3D" id="3.20.100.30">
    <property type="entry name" value="VTC, catalytic tunnel domain"/>
    <property type="match status" value="1"/>
</dbReference>
<feature type="non-terminal residue" evidence="7">
    <location>
        <position position="232"/>
    </location>
</feature>
<evidence type="ECO:0000256" key="3">
    <source>
        <dbReference type="ARBA" id="ARBA00022692"/>
    </source>
</evidence>
<evidence type="ECO:0000259" key="6">
    <source>
        <dbReference type="PROSITE" id="PS51382"/>
    </source>
</evidence>
<dbReference type="STRING" id="100787.A0A0G4M5Y0"/>
<evidence type="ECO:0000256" key="1">
    <source>
        <dbReference type="ARBA" id="ARBA00004128"/>
    </source>
</evidence>
<keyword evidence="3" id="KW-0812">Transmembrane</keyword>
<keyword evidence="2" id="KW-0926">Vacuole</keyword>
<comment type="subcellular location">
    <subcellularLocation>
        <location evidence="1">Vacuole membrane</location>
        <topology evidence="1">Multi-pass membrane protein</topology>
    </subcellularLocation>
</comment>
<keyword evidence="4" id="KW-1133">Transmembrane helix</keyword>
<dbReference type="GO" id="GO:0042144">
    <property type="term" value="P:vacuole fusion, non-autophagic"/>
    <property type="evidence" value="ECO:0007669"/>
    <property type="project" value="TreeGrafter"/>
</dbReference>
<evidence type="ECO:0000313" key="8">
    <source>
        <dbReference type="Proteomes" id="UP000044602"/>
    </source>
</evidence>
<gene>
    <name evidence="7" type="ORF">BN1708_015555</name>
</gene>
<reference evidence="7 8" key="1">
    <citation type="submission" date="2015-05" db="EMBL/GenBank/DDBJ databases">
        <authorList>
            <person name="Wang D.B."/>
            <person name="Wang M."/>
        </authorList>
    </citation>
    <scope>NUCLEOTIDE SEQUENCE [LARGE SCALE GENOMIC DNA]</scope>
    <source>
        <strain evidence="7">VL1</strain>
    </source>
</reference>
<protein>
    <recommendedName>
        <fullName evidence="6">SPX domain-containing protein</fullName>
    </recommendedName>
</protein>
<dbReference type="PROSITE" id="PS51382">
    <property type="entry name" value="SPX"/>
    <property type="match status" value="1"/>
</dbReference>
<dbReference type="GO" id="GO:0006799">
    <property type="term" value="P:polyphosphate biosynthetic process"/>
    <property type="evidence" value="ECO:0007669"/>
    <property type="project" value="UniProtKB-ARBA"/>
</dbReference>
<sequence length="232" mass="27014">MKFGEQLRSSIIREYQWYYIDYDVLKKELKNATGPFLNDSDNGERRRDWTEEDETRFVKKLEVELDKVHTKQQVKAMEISRRIAVSEKEVRSVVARLLERGPQEAGPSEEEFMLLEEALSDVIADVHDLAKFVQLNYTGFYKIIKKHDKMTGWHLKPAFDTRLKAKPFYKENYDASVVQLSKLYDLVRTRGNPVKGDSAAGGSQGSFVRNTTKYWVHPDNVTELKLIILKHL</sequence>
<dbReference type="Proteomes" id="UP000044602">
    <property type="component" value="Unassembled WGS sequence"/>
</dbReference>